<evidence type="ECO:0000313" key="2">
    <source>
        <dbReference type="Proteomes" id="UP000775872"/>
    </source>
</evidence>
<gene>
    <name evidence="1" type="ORF">CSOL1703_00001710</name>
</gene>
<sequence length="131" mass="14711">METPRPLVADVNRKENSSKVLLPVEDLLDALTDLCQNSRFGLALLKSTARTIKTNPVDYSHLFSLGELALQFGTITDFPPTGYSPQRWSFWVQRLTELTRCGIENIERRAKFCLSPMRWAGDDTKAPPGGN</sequence>
<accession>A0A9N9Z652</accession>
<dbReference type="OrthoDB" id="10403384at2759"/>
<dbReference type="EMBL" id="CABFOC020000035">
    <property type="protein sequence ID" value="CAH0049752.1"/>
    <property type="molecule type" value="Genomic_DNA"/>
</dbReference>
<keyword evidence="2" id="KW-1185">Reference proteome</keyword>
<evidence type="ECO:0000313" key="1">
    <source>
        <dbReference type="EMBL" id="CAH0049752.1"/>
    </source>
</evidence>
<protein>
    <submittedName>
        <fullName evidence="1">Uncharacterized protein</fullName>
    </submittedName>
</protein>
<comment type="caution">
    <text evidence="1">The sequence shown here is derived from an EMBL/GenBank/DDBJ whole genome shotgun (WGS) entry which is preliminary data.</text>
</comment>
<reference evidence="1 2" key="2">
    <citation type="submission" date="2021-10" db="EMBL/GenBank/DDBJ databases">
        <authorList>
            <person name="Piombo E."/>
        </authorList>
    </citation>
    <scope>NUCLEOTIDE SEQUENCE [LARGE SCALE GENOMIC DNA]</scope>
</reference>
<name>A0A9N9Z652_9HYPO</name>
<organism evidence="1 2">
    <name type="scientific">Clonostachys solani</name>
    <dbReference type="NCBI Taxonomy" id="160281"/>
    <lineage>
        <taxon>Eukaryota</taxon>
        <taxon>Fungi</taxon>
        <taxon>Dikarya</taxon>
        <taxon>Ascomycota</taxon>
        <taxon>Pezizomycotina</taxon>
        <taxon>Sordariomycetes</taxon>
        <taxon>Hypocreomycetidae</taxon>
        <taxon>Hypocreales</taxon>
        <taxon>Bionectriaceae</taxon>
        <taxon>Clonostachys</taxon>
    </lineage>
</organism>
<dbReference type="Proteomes" id="UP000775872">
    <property type="component" value="Unassembled WGS sequence"/>
</dbReference>
<proteinExistence type="predicted"/>
<dbReference type="AlphaFoldDB" id="A0A9N9Z652"/>
<reference evidence="2" key="1">
    <citation type="submission" date="2019-06" db="EMBL/GenBank/DDBJ databases">
        <authorList>
            <person name="Broberg M."/>
        </authorList>
    </citation>
    <scope>NUCLEOTIDE SEQUENCE [LARGE SCALE GENOMIC DNA]</scope>
</reference>